<keyword evidence="1" id="KW-1015">Disulfide bond</keyword>
<accession>A0A6P4ZEP1</accession>
<dbReference type="InterPro" id="IPR000742">
    <property type="entry name" value="EGF"/>
</dbReference>
<gene>
    <name evidence="4" type="primary">LOC109476003</name>
</gene>
<reference evidence="4" key="1">
    <citation type="submission" date="2025-08" db="UniProtKB">
        <authorList>
            <consortium name="RefSeq"/>
        </authorList>
    </citation>
    <scope>IDENTIFICATION</scope>
    <source>
        <tissue evidence="4">Gonad</tissue>
    </source>
</reference>
<dbReference type="PROSITE" id="PS00022">
    <property type="entry name" value="EGF_1"/>
    <property type="match status" value="3"/>
</dbReference>
<keyword evidence="3" id="KW-1185">Reference proteome</keyword>
<feature type="disulfide bond" evidence="1">
    <location>
        <begin position="118"/>
        <end position="127"/>
    </location>
</feature>
<dbReference type="PANTHER" id="PTHR24035">
    <property type="entry name" value="MULTIPLE EPIDERMAL GROWTH FACTOR-LIKE DOMAINS PROTEIN"/>
    <property type="match status" value="1"/>
</dbReference>
<evidence type="ECO:0000313" key="4">
    <source>
        <dbReference type="RefSeq" id="XP_019632369.1"/>
    </source>
</evidence>
<dbReference type="GeneID" id="109476003"/>
<evidence type="ECO:0000313" key="3">
    <source>
        <dbReference type="Proteomes" id="UP000515135"/>
    </source>
</evidence>
<dbReference type="SMART" id="SM00181">
    <property type="entry name" value="EGF"/>
    <property type="match status" value="3"/>
</dbReference>
<name>A0A6P4ZEP1_BRABE</name>
<dbReference type="PROSITE" id="PS50026">
    <property type="entry name" value="EGF_3"/>
    <property type="match status" value="1"/>
</dbReference>
<keyword evidence="1" id="KW-0245">EGF-like domain</keyword>
<sequence>MSKSAQVNPSAPTFTASLGDPVTLTVSGSSDGVAWEKRNVSNRLAEGTDLTVTPQATEDHQGSYVLYRQADGYNALVGVTRLIVRGCPRNKYGPFCRFTCPTCHHGGWCDDVSGDCVCPPGFIGKNCEIGCPRINYGQSCQWDCNNTDIDGYNADPDCRRVMLCLPDPYGCSCVRGWKGLDCQTPCAAGEYGAGCTQRCDCKNGGTCDRVKGCACVGDWSGPTCEDKSK</sequence>
<dbReference type="Gene3D" id="2.60.40.10">
    <property type="entry name" value="Immunoglobulins"/>
    <property type="match status" value="1"/>
</dbReference>
<dbReference type="Gene3D" id="2.170.300.10">
    <property type="entry name" value="Tie2 ligand-binding domain superfamily"/>
    <property type="match status" value="1"/>
</dbReference>
<dbReference type="InterPro" id="IPR052108">
    <property type="entry name" value="MEGF/SIB"/>
</dbReference>
<protein>
    <submittedName>
        <fullName evidence="4">Tyrosine-protein kinase receptor Tie-1-like</fullName>
    </submittedName>
</protein>
<proteinExistence type="predicted"/>
<organism evidence="3 4">
    <name type="scientific">Branchiostoma belcheri</name>
    <name type="common">Amphioxus</name>
    <dbReference type="NCBI Taxonomy" id="7741"/>
    <lineage>
        <taxon>Eukaryota</taxon>
        <taxon>Metazoa</taxon>
        <taxon>Chordata</taxon>
        <taxon>Cephalochordata</taxon>
        <taxon>Leptocardii</taxon>
        <taxon>Amphioxiformes</taxon>
        <taxon>Branchiostomatidae</taxon>
        <taxon>Branchiostoma</taxon>
    </lineage>
</organism>
<dbReference type="PANTHER" id="PTHR24035:SF109">
    <property type="entry name" value="PROTEIN DRAPER"/>
    <property type="match status" value="1"/>
</dbReference>
<feature type="domain" description="EGF-like" evidence="2">
    <location>
        <begin position="101"/>
        <end position="128"/>
    </location>
</feature>
<dbReference type="Proteomes" id="UP000515135">
    <property type="component" value="Unplaced"/>
</dbReference>
<comment type="caution">
    <text evidence="1">Lacks conserved residue(s) required for the propagation of feature annotation.</text>
</comment>
<evidence type="ECO:0000259" key="2">
    <source>
        <dbReference type="PROSITE" id="PS50026"/>
    </source>
</evidence>
<dbReference type="KEGG" id="bbel:109476003"/>
<dbReference type="AlphaFoldDB" id="A0A6P4ZEP1"/>
<dbReference type="InterPro" id="IPR013783">
    <property type="entry name" value="Ig-like_fold"/>
</dbReference>
<evidence type="ECO:0000256" key="1">
    <source>
        <dbReference type="PROSITE-ProRule" id="PRU00076"/>
    </source>
</evidence>
<dbReference type="FunFam" id="2.170.300.10:FF:000003">
    <property type="entry name" value="tyrosine-protein kinase receptor Tie-1 isoform X1"/>
    <property type="match status" value="1"/>
</dbReference>
<dbReference type="OrthoDB" id="10065167at2759"/>
<dbReference type="RefSeq" id="XP_019632369.1">
    <property type="nucleotide sequence ID" value="XM_019776810.1"/>
</dbReference>